<reference evidence="3" key="1">
    <citation type="journal article" date="2019" name="Int. J. Syst. Evol. Microbiol.">
        <title>The Global Catalogue of Microorganisms (GCM) 10K type strain sequencing project: providing services to taxonomists for standard genome sequencing and annotation.</title>
        <authorList>
            <consortium name="The Broad Institute Genomics Platform"/>
            <consortium name="The Broad Institute Genome Sequencing Center for Infectious Disease"/>
            <person name="Wu L."/>
            <person name="Ma J."/>
        </authorList>
    </citation>
    <scope>NUCLEOTIDE SEQUENCE [LARGE SCALE GENOMIC DNA]</scope>
    <source>
        <strain evidence="3">JCM 17805</strain>
    </source>
</reference>
<dbReference type="Proteomes" id="UP001500604">
    <property type="component" value="Unassembled WGS sequence"/>
</dbReference>
<protein>
    <submittedName>
        <fullName evidence="2">Uncharacterized protein</fullName>
    </submittedName>
</protein>
<feature type="transmembrane region" description="Helical" evidence="1">
    <location>
        <begin position="91"/>
        <end position="111"/>
    </location>
</feature>
<comment type="caution">
    <text evidence="2">The sequence shown here is derived from an EMBL/GenBank/DDBJ whole genome shotgun (WGS) entry which is preliminary data.</text>
</comment>
<gene>
    <name evidence="2" type="ORF">GCM10023116_44950</name>
</gene>
<evidence type="ECO:0000256" key="1">
    <source>
        <dbReference type="SAM" id="Phobius"/>
    </source>
</evidence>
<keyword evidence="1" id="KW-0472">Membrane</keyword>
<name>A0ABP8V8I4_9GAMM</name>
<organism evidence="2 3">
    <name type="scientific">Kistimonas scapharcae</name>
    <dbReference type="NCBI Taxonomy" id="1036133"/>
    <lineage>
        <taxon>Bacteria</taxon>
        <taxon>Pseudomonadati</taxon>
        <taxon>Pseudomonadota</taxon>
        <taxon>Gammaproteobacteria</taxon>
        <taxon>Oceanospirillales</taxon>
        <taxon>Endozoicomonadaceae</taxon>
        <taxon>Kistimonas</taxon>
    </lineage>
</organism>
<evidence type="ECO:0000313" key="2">
    <source>
        <dbReference type="EMBL" id="GAA4652211.1"/>
    </source>
</evidence>
<evidence type="ECO:0000313" key="3">
    <source>
        <dbReference type="Proteomes" id="UP001500604"/>
    </source>
</evidence>
<keyword evidence="1" id="KW-1133">Transmembrane helix</keyword>
<sequence length="127" mass="14325">MLLFSRYLALAFAWVLGIGETFVFVTTDKYWPLTFDDYIAVAFMLLVARMARNEISIVLLPVGWAFVVGNFYAMLFMRLESSFNSSERLEVITVALGVGFVGLLTSIIACVQLMRKYTAQADDNLFP</sequence>
<dbReference type="RefSeq" id="WP_345198730.1">
    <property type="nucleotide sequence ID" value="NZ_BAABFL010000471.1"/>
</dbReference>
<keyword evidence="3" id="KW-1185">Reference proteome</keyword>
<accession>A0ABP8V8I4</accession>
<dbReference type="EMBL" id="BAABFL010000471">
    <property type="protein sequence ID" value="GAA4652211.1"/>
    <property type="molecule type" value="Genomic_DNA"/>
</dbReference>
<keyword evidence="1" id="KW-0812">Transmembrane</keyword>
<proteinExistence type="predicted"/>
<feature type="transmembrane region" description="Helical" evidence="1">
    <location>
        <begin position="7"/>
        <end position="24"/>
    </location>
</feature>
<feature type="transmembrane region" description="Helical" evidence="1">
    <location>
        <begin position="55"/>
        <end position="79"/>
    </location>
</feature>
<feature type="transmembrane region" description="Helical" evidence="1">
    <location>
        <begin position="30"/>
        <end position="48"/>
    </location>
</feature>